<evidence type="ECO:0000313" key="1">
    <source>
        <dbReference type="EMBL" id="ABZ83553.1"/>
    </source>
</evidence>
<proteinExistence type="predicted"/>
<dbReference type="EMBL" id="CP000930">
    <property type="protein sequence ID" value="ABZ83553.1"/>
    <property type="molecule type" value="Genomic_DNA"/>
</dbReference>
<organism evidence="1 2">
    <name type="scientific">Heliobacterium modesticaldum (strain ATCC 51547 / Ice1)</name>
    <dbReference type="NCBI Taxonomy" id="498761"/>
    <lineage>
        <taxon>Bacteria</taxon>
        <taxon>Bacillati</taxon>
        <taxon>Bacillota</taxon>
        <taxon>Clostridia</taxon>
        <taxon>Eubacteriales</taxon>
        <taxon>Heliobacteriaceae</taxon>
        <taxon>Heliomicrobium</taxon>
    </lineage>
</organism>
<dbReference type="KEGG" id="hmo:HM1_1021"/>
<reference evidence="1 2" key="1">
    <citation type="journal article" date="2008" name="J. Bacteriol.">
        <title>The genome of Heliobacterium modesticaldum, a phototrophic representative of the Firmicutes containing the simplest photosynthetic apparatus.</title>
        <authorList>
            <person name="Sattley W.M."/>
            <person name="Madigan M.T."/>
            <person name="Swingley W.D."/>
            <person name="Cheung P.C."/>
            <person name="Clocksin K.M."/>
            <person name="Conrad A.L."/>
            <person name="Dejesa L.C."/>
            <person name="Honchak B.M."/>
            <person name="Jung D.O."/>
            <person name="Karbach L.E."/>
            <person name="Kurdoglu A."/>
            <person name="Lahiri S."/>
            <person name="Mastrian S.D."/>
            <person name="Page L.E."/>
            <person name="Taylor H.L."/>
            <person name="Wang Z.T."/>
            <person name="Raymond J."/>
            <person name="Chen M."/>
            <person name="Blankenship R.E."/>
            <person name="Touchman J.W."/>
        </authorList>
    </citation>
    <scope>NUCLEOTIDE SEQUENCE [LARGE SCALE GENOMIC DNA]</scope>
    <source>
        <strain evidence="2">ATCC 51547 / Ice1</strain>
    </source>
</reference>
<sequence>MGKGGPYCDGQTVFLNYNNPSNNDNGSNKRNPFAKALWRRTETFA</sequence>
<name>B0TID3_HELMI</name>
<dbReference type="Proteomes" id="UP000008550">
    <property type="component" value="Chromosome"/>
</dbReference>
<dbReference type="HOGENOM" id="CLU_3200608_0_0_9"/>
<keyword evidence="2" id="KW-1185">Reference proteome</keyword>
<accession>B0TID3</accession>
<dbReference type="AlphaFoldDB" id="B0TID3"/>
<evidence type="ECO:0000313" key="2">
    <source>
        <dbReference type="Proteomes" id="UP000008550"/>
    </source>
</evidence>
<gene>
    <name evidence="1" type="ORF">HM1_1021</name>
</gene>
<protein>
    <submittedName>
        <fullName evidence="1">Uncharacterized protein</fullName>
    </submittedName>
</protein>